<feature type="transmembrane region" description="Helical" evidence="1">
    <location>
        <begin position="80"/>
        <end position="102"/>
    </location>
</feature>
<dbReference type="RefSeq" id="WP_173803951.1">
    <property type="nucleotide sequence ID" value="NZ_JABSNM010000002.1"/>
</dbReference>
<evidence type="ECO:0000313" key="3">
    <source>
        <dbReference type="Proteomes" id="UP001516061"/>
    </source>
</evidence>
<dbReference type="InterPro" id="IPR010266">
    <property type="entry name" value="NnrS"/>
</dbReference>
<feature type="transmembrane region" description="Helical" evidence="1">
    <location>
        <begin position="235"/>
        <end position="253"/>
    </location>
</feature>
<sequence length="415" mass="43086">MNATPPRRPTLLLHIEEPAAVRPAGAAPAPAPAPSGAALWALGFRPFYLLAAVQAALVLPLWVLVFGGQTGLASPLPGSLWHAGEMVSGFAMAVIVGFLFTAGRNWSGQPTPSGGALAALAGLWLLGRGLAFSPWPLAGAAADLAFALAAAAGLGRALHRGGNRRNFFFVGLVLLLGSAGASMRVLALHDAALARQALQLALDVVLFIMAVMAGRVVPMFTRNGVPGTQPRQLPQLERAALGLLIALAVVDRLPLPPVLAGALALAAAIAHAARLLLWQPARTLRVPLVAVLHVACAWIPLHLLLRALAAFGWVAPSVATHALTAGAIGLLTLAMMTRTARGHTGRPLKADRIDVAIYLLALLAALLRVIPPLLAPESLLAAVRASALPWSLAFALYALHYGPWLMRPRADGKPG</sequence>
<feature type="transmembrane region" description="Helical" evidence="1">
    <location>
        <begin position="193"/>
        <end position="214"/>
    </location>
</feature>
<keyword evidence="1" id="KW-1133">Transmembrane helix</keyword>
<accession>A0ABX2FYB3</accession>
<feature type="transmembrane region" description="Helical" evidence="1">
    <location>
        <begin position="355"/>
        <end position="375"/>
    </location>
</feature>
<dbReference type="Pfam" id="PF05940">
    <property type="entry name" value="NnrS"/>
    <property type="match status" value="1"/>
</dbReference>
<feature type="transmembrane region" description="Helical" evidence="1">
    <location>
        <begin position="284"/>
        <end position="305"/>
    </location>
</feature>
<feature type="transmembrane region" description="Helical" evidence="1">
    <location>
        <begin position="259"/>
        <end position="277"/>
    </location>
</feature>
<comment type="caution">
    <text evidence="2">The sequence shown here is derived from an EMBL/GenBank/DDBJ whole genome shotgun (WGS) entry which is preliminary data.</text>
</comment>
<reference evidence="2 3" key="1">
    <citation type="submission" date="2020-05" db="EMBL/GenBank/DDBJ databases">
        <title>Genomic Encyclopedia of Type Strains, Phase IV (KMG-V): Genome sequencing to study the core and pangenomes of soil and plant-associated prokaryotes.</title>
        <authorList>
            <person name="Whitman W."/>
        </authorList>
    </citation>
    <scope>NUCLEOTIDE SEQUENCE [LARGE SCALE GENOMIC DNA]</scope>
    <source>
        <strain evidence="2 3">C29</strain>
    </source>
</reference>
<evidence type="ECO:0000313" key="2">
    <source>
        <dbReference type="EMBL" id="NRT55016.1"/>
    </source>
</evidence>
<feature type="transmembrane region" description="Helical" evidence="1">
    <location>
        <begin position="47"/>
        <end position="68"/>
    </location>
</feature>
<keyword evidence="3" id="KW-1185">Reference proteome</keyword>
<keyword evidence="1" id="KW-0812">Transmembrane</keyword>
<organism evidence="2 3">
    <name type="scientific">Sphaerotilus uruguayifluvii</name>
    <dbReference type="NCBI Taxonomy" id="2735897"/>
    <lineage>
        <taxon>Bacteria</taxon>
        <taxon>Pseudomonadati</taxon>
        <taxon>Pseudomonadota</taxon>
        <taxon>Betaproteobacteria</taxon>
        <taxon>Burkholderiales</taxon>
        <taxon>Sphaerotilaceae</taxon>
        <taxon>Sphaerotilus</taxon>
    </lineage>
</organism>
<feature type="transmembrane region" description="Helical" evidence="1">
    <location>
        <begin position="114"/>
        <end position="131"/>
    </location>
</feature>
<name>A0ABX2FYB3_9BURK</name>
<feature type="transmembrane region" description="Helical" evidence="1">
    <location>
        <begin position="311"/>
        <end position="334"/>
    </location>
</feature>
<proteinExistence type="predicted"/>
<gene>
    <name evidence="2" type="ORF">HNQ01_000726</name>
</gene>
<evidence type="ECO:0000256" key="1">
    <source>
        <dbReference type="SAM" id="Phobius"/>
    </source>
</evidence>
<dbReference type="Proteomes" id="UP001516061">
    <property type="component" value="Unassembled WGS sequence"/>
</dbReference>
<feature type="transmembrane region" description="Helical" evidence="1">
    <location>
        <begin position="167"/>
        <end position="187"/>
    </location>
</feature>
<feature type="transmembrane region" description="Helical" evidence="1">
    <location>
        <begin position="137"/>
        <end position="155"/>
    </location>
</feature>
<keyword evidence="1" id="KW-0472">Membrane</keyword>
<dbReference type="EMBL" id="JABSNM010000002">
    <property type="protein sequence ID" value="NRT55016.1"/>
    <property type="molecule type" value="Genomic_DNA"/>
</dbReference>
<protein>
    <submittedName>
        <fullName evidence="2">Uncharacterized protein involved in response to NO</fullName>
    </submittedName>
</protein>
<feature type="transmembrane region" description="Helical" evidence="1">
    <location>
        <begin position="381"/>
        <end position="399"/>
    </location>
</feature>